<dbReference type="NCBIfam" id="NF041296">
    <property type="entry name" value="RNAactase_tcmA_Halo"/>
    <property type="match status" value="1"/>
</dbReference>
<evidence type="ECO:0000259" key="15">
    <source>
        <dbReference type="Pfam" id="PF08351"/>
    </source>
</evidence>
<evidence type="ECO:0000256" key="5">
    <source>
        <dbReference type="ARBA" id="ARBA00022741"/>
    </source>
</evidence>
<proteinExistence type="inferred from homology"/>
<evidence type="ECO:0000256" key="7">
    <source>
        <dbReference type="ARBA" id="ARBA00022884"/>
    </source>
</evidence>
<feature type="binding site" evidence="12">
    <location>
        <position position="370"/>
    </location>
    <ligand>
        <name>ATP</name>
        <dbReference type="ChEBI" id="CHEBI:30616"/>
    </ligand>
</feature>
<dbReference type="GO" id="GO:0051392">
    <property type="term" value="F:tRNA cytidine N4-acetyltransferase activity"/>
    <property type="evidence" value="ECO:0007669"/>
    <property type="project" value="UniProtKB-UniRule"/>
</dbReference>
<dbReference type="PANTHER" id="PTHR10925">
    <property type="entry name" value="N-ACETYLTRANSFERASE 10"/>
    <property type="match status" value="1"/>
</dbReference>
<accession>A0ABD6B070</accession>
<organism evidence="17 18">
    <name type="scientific">Halomarina rubra</name>
    <dbReference type="NCBI Taxonomy" id="2071873"/>
    <lineage>
        <taxon>Archaea</taxon>
        <taxon>Methanobacteriati</taxon>
        <taxon>Methanobacteriota</taxon>
        <taxon>Stenosarchaea group</taxon>
        <taxon>Halobacteria</taxon>
        <taxon>Halobacteriales</taxon>
        <taxon>Natronomonadaceae</taxon>
        <taxon>Halomarina</taxon>
    </lineage>
</organism>
<comment type="subcellular location">
    <subcellularLocation>
        <location evidence="12">Cytoplasm</location>
    </subcellularLocation>
</comment>
<keyword evidence="4 12" id="KW-0819">tRNA processing</keyword>
<evidence type="ECO:0000259" key="16">
    <source>
        <dbReference type="Pfam" id="PF13718"/>
    </source>
</evidence>
<comment type="catalytic activity">
    <reaction evidence="10">
        <text>a cytidine in RNA + acetyl-CoA + ATP + H2O = an N(4)-acetylcytidine in RNA + ADP + phosphate + CoA + H(+)</text>
        <dbReference type="Rhea" id="RHEA:82211"/>
        <dbReference type="Rhea" id="RHEA-COMP:15704"/>
        <dbReference type="Rhea" id="RHEA-COMP:19834"/>
        <dbReference type="ChEBI" id="CHEBI:15377"/>
        <dbReference type="ChEBI" id="CHEBI:15378"/>
        <dbReference type="ChEBI" id="CHEBI:30616"/>
        <dbReference type="ChEBI" id="CHEBI:43474"/>
        <dbReference type="ChEBI" id="CHEBI:57287"/>
        <dbReference type="ChEBI" id="CHEBI:57288"/>
        <dbReference type="ChEBI" id="CHEBI:74900"/>
        <dbReference type="ChEBI" id="CHEBI:82748"/>
        <dbReference type="ChEBI" id="CHEBI:456216"/>
    </reaction>
</comment>
<dbReference type="HAMAP" id="MF_01886">
    <property type="entry name" value="tRNA_acetyltr_TmcA"/>
    <property type="match status" value="1"/>
</dbReference>
<dbReference type="SUPFAM" id="SSF55729">
    <property type="entry name" value="Acyl-CoA N-acyltransferases (Nat)"/>
    <property type="match status" value="1"/>
</dbReference>
<keyword evidence="6 12" id="KW-0067">ATP-binding</keyword>
<dbReference type="EC" id="2.3.1.193" evidence="12"/>
<evidence type="ECO:0000256" key="1">
    <source>
        <dbReference type="ARBA" id="ARBA00022490"/>
    </source>
</evidence>
<dbReference type="InterPro" id="IPR013562">
    <property type="entry name" value="TmcA/NAT10_N"/>
</dbReference>
<keyword evidence="5 12" id="KW-0547">Nucleotide-binding</keyword>
<evidence type="ECO:0000256" key="8">
    <source>
        <dbReference type="ARBA" id="ARBA00023315"/>
    </source>
</evidence>
<dbReference type="InterPro" id="IPR027417">
    <property type="entry name" value="P-loop_NTPase"/>
</dbReference>
<evidence type="ECO:0000259" key="14">
    <source>
        <dbReference type="Pfam" id="PF05127"/>
    </source>
</evidence>
<dbReference type="EMBL" id="JBHUDC010000008">
    <property type="protein sequence ID" value="MFD1515595.1"/>
    <property type="molecule type" value="Genomic_DNA"/>
</dbReference>
<comment type="similarity">
    <text evidence="12">Belongs to the TmcA family.</text>
</comment>
<dbReference type="Gene3D" id="3.40.50.11040">
    <property type="match status" value="1"/>
</dbReference>
<evidence type="ECO:0000313" key="18">
    <source>
        <dbReference type="Proteomes" id="UP001597187"/>
    </source>
</evidence>
<feature type="domain" description="TcmA/NAT10 helicase" evidence="14">
    <location>
        <begin position="218"/>
        <end position="388"/>
    </location>
</feature>
<feature type="domain" description="TmcA/NAT10 N-terminal" evidence="15">
    <location>
        <begin position="8"/>
        <end position="156"/>
    </location>
</feature>
<protein>
    <recommendedName>
        <fullName evidence="12">tRNA(Met) cytidine acetyltransferase TmcA</fullName>
        <ecNumber evidence="12">2.3.1.193</ecNumber>
    </recommendedName>
</protein>
<evidence type="ECO:0000256" key="4">
    <source>
        <dbReference type="ARBA" id="ARBA00022694"/>
    </source>
</evidence>
<dbReference type="InterPro" id="IPR016181">
    <property type="entry name" value="Acyl_CoA_acyltransferase"/>
</dbReference>
<dbReference type="InterPro" id="IPR024914">
    <property type="entry name" value="tRNA_acetyltr_TmcA"/>
</dbReference>
<dbReference type="Pfam" id="PF13718">
    <property type="entry name" value="GNAT_acetyltr_2"/>
    <property type="match status" value="2"/>
</dbReference>
<keyword evidence="2 12" id="KW-0820">tRNA-binding</keyword>
<dbReference type="SUPFAM" id="SSF52540">
    <property type="entry name" value="P-loop containing nucleoside triphosphate hydrolases"/>
    <property type="match status" value="1"/>
</dbReference>
<dbReference type="InterPro" id="IPR053477">
    <property type="entry name" value="tRNA_Cytidine_AcTrnsfr"/>
</dbReference>
<evidence type="ECO:0000256" key="3">
    <source>
        <dbReference type="ARBA" id="ARBA00022679"/>
    </source>
</evidence>
<comment type="catalytic activity">
    <reaction evidence="12">
        <text>cytidine(34) in elongator tRNA(Met) + acetyl-CoA + ATP + H2O = N(4)-acetylcytidine(34) in elongator tRNA(Met) + ADP + phosphate + CoA + H(+)</text>
        <dbReference type="Rhea" id="RHEA:43788"/>
        <dbReference type="Rhea" id="RHEA-COMP:10693"/>
        <dbReference type="Rhea" id="RHEA-COMP:10694"/>
        <dbReference type="ChEBI" id="CHEBI:15377"/>
        <dbReference type="ChEBI" id="CHEBI:15378"/>
        <dbReference type="ChEBI" id="CHEBI:30616"/>
        <dbReference type="ChEBI" id="CHEBI:43474"/>
        <dbReference type="ChEBI" id="CHEBI:57287"/>
        <dbReference type="ChEBI" id="CHEBI:57288"/>
        <dbReference type="ChEBI" id="CHEBI:74900"/>
        <dbReference type="ChEBI" id="CHEBI:82748"/>
        <dbReference type="ChEBI" id="CHEBI:456216"/>
        <dbReference type="EC" id="2.3.1.193"/>
    </reaction>
</comment>
<keyword evidence="1 12" id="KW-0963">Cytoplasm</keyword>
<dbReference type="Proteomes" id="UP001597187">
    <property type="component" value="Unassembled WGS sequence"/>
</dbReference>
<keyword evidence="18" id="KW-1185">Reference proteome</keyword>
<name>A0ABD6B070_9EURY</name>
<comment type="function">
    <text evidence="12">Catalyzes the formation of N(4)-acetylcytidine (ac(4)C) at the wobble position of tRNA(Met), by using acetyl-CoA as an acetyl donor and ATP (or GTP).</text>
</comment>
<dbReference type="GO" id="GO:0000049">
    <property type="term" value="F:tRNA binding"/>
    <property type="evidence" value="ECO:0007669"/>
    <property type="project" value="UniProtKB-UniRule"/>
</dbReference>
<comment type="caution">
    <text evidence="12">Lacks conserved residue(s) required for the propagation of feature annotation.</text>
</comment>
<sequence>MLGSLAQSLRAEARRTDERRCCCLAGDADPETALREVLDAADLATDAVLVGHRDLVDLPRHEPRQAGALLGTTHDCVVVDLRDECRPNALGRSVGAVDGGGLLVVVTPPLDAWPTRRDRFDETLAVPPNVLADVAGNFRRRLAALLRVHRGIAVVDLDSWTVERDGLTDPAPVRPRPDPTPPARHAFPRVAYDTCLTDDQVAAVHAFEALRDPDAAVVCTADRGRGKSSAAGLAAGSLAAAGRDVLVTAGDRRGATELFARARAVLDELGVLLGDGGTDTLRAVDGGRVRFAAPADAVELPADPDVVFVDEAAGLPVGLLASFLGRVPVGYATTLHGYEGAGRGFAVRFRERLTDGDADVTEVTMTDPIRYAASDPVEPWAFRALLLDANPPVEPLVVDATPDTVEYVAPSPEDLLADEHLLREAFGLLVLAHYKTEPDDLARLLDAPNLTTHLLTHDGHVVAVALVAREGGLDAATCAEVYREGRVQGNMLPDLMTGQLRDPDAARPVGRRVVRIAVHPQVQSRKLGSRLLAALHDEFDDADWFGTSFGATPRLLEFWQANGYRPVHLSATRNATSGEHSAALLCGDSPLVDRHTRWFRERVGDVLADTLRDVDVDVVRRTLAGTAHDPPDLTAREWRLVAAAAYGPGQFDMHPGPFRRLALAALTAPDGVSDADGDPSDARERLLVRRVLQCHDWETVADDLGYYTASGARRELGRTLQTLVERYGTKAAADERDRYG</sequence>
<dbReference type="GO" id="GO:0005524">
    <property type="term" value="F:ATP binding"/>
    <property type="evidence" value="ECO:0007669"/>
    <property type="project" value="UniProtKB-UniRule"/>
</dbReference>
<evidence type="ECO:0000313" key="17">
    <source>
        <dbReference type="EMBL" id="MFD1515595.1"/>
    </source>
</evidence>
<evidence type="ECO:0000256" key="2">
    <source>
        <dbReference type="ARBA" id="ARBA00022555"/>
    </source>
</evidence>
<gene>
    <name evidence="12 17" type="primary">tmcA</name>
    <name evidence="17" type="ORF">ACFSBT_20140</name>
</gene>
<dbReference type="InterPro" id="IPR007807">
    <property type="entry name" value="TcmA/NAT10_helicase"/>
</dbReference>
<dbReference type="InterPro" id="IPR000182">
    <property type="entry name" value="GNAT_dom"/>
</dbReference>
<dbReference type="GO" id="GO:0002101">
    <property type="term" value="P:tRNA wobble cytosine modification"/>
    <property type="evidence" value="ECO:0007669"/>
    <property type="project" value="UniProtKB-UniRule"/>
</dbReference>
<feature type="binding site" evidence="12">
    <location>
        <position position="200"/>
    </location>
    <ligand>
        <name>ATP</name>
        <dbReference type="ChEBI" id="CHEBI:30616"/>
    </ligand>
</feature>
<dbReference type="Pfam" id="PF08351">
    <property type="entry name" value="TmcA_N"/>
    <property type="match status" value="1"/>
</dbReference>
<comment type="catalytic activity">
    <reaction evidence="11">
        <text>a cytidine in mRNA + acetyl-CoA + ATP + H2O = an N(4)-acetylcytidine in mRNA + ADP + phosphate + CoA + H(+)</text>
        <dbReference type="Rhea" id="RHEA:58480"/>
        <dbReference type="Rhea" id="RHEA-COMP:15145"/>
        <dbReference type="Rhea" id="RHEA-COMP:15146"/>
        <dbReference type="ChEBI" id="CHEBI:15377"/>
        <dbReference type="ChEBI" id="CHEBI:15378"/>
        <dbReference type="ChEBI" id="CHEBI:30616"/>
        <dbReference type="ChEBI" id="CHEBI:43474"/>
        <dbReference type="ChEBI" id="CHEBI:57287"/>
        <dbReference type="ChEBI" id="CHEBI:57288"/>
        <dbReference type="ChEBI" id="CHEBI:74900"/>
        <dbReference type="ChEBI" id="CHEBI:82748"/>
        <dbReference type="ChEBI" id="CHEBI:456216"/>
    </reaction>
</comment>
<feature type="region of interest" description="Disordered" evidence="13">
    <location>
        <begin position="166"/>
        <end position="185"/>
    </location>
</feature>
<feature type="domain" description="N-acetyltransferase" evidence="16">
    <location>
        <begin position="538"/>
        <end position="585"/>
    </location>
</feature>
<evidence type="ECO:0000256" key="11">
    <source>
        <dbReference type="ARBA" id="ARBA00049914"/>
    </source>
</evidence>
<evidence type="ECO:0000256" key="9">
    <source>
        <dbReference type="ARBA" id="ARBA00049883"/>
    </source>
</evidence>
<comment type="catalytic activity">
    <reaction evidence="9">
        <text>a cytidine in tRNA + acetyl-CoA + ATP + H2O = an N(4)-acetylcytidine in tRNA + ADP + phosphate + CoA + H(+)</text>
        <dbReference type="Rhea" id="RHEA:53876"/>
        <dbReference type="Rhea" id="RHEA-COMP:13670"/>
        <dbReference type="Rhea" id="RHEA-COMP:13671"/>
        <dbReference type="ChEBI" id="CHEBI:15377"/>
        <dbReference type="ChEBI" id="CHEBI:15378"/>
        <dbReference type="ChEBI" id="CHEBI:30616"/>
        <dbReference type="ChEBI" id="CHEBI:43474"/>
        <dbReference type="ChEBI" id="CHEBI:57287"/>
        <dbReference type="ChEBI" id="CHEBI:57288"/>
        <dbReference type="ChEBI" id="CHEBI:74900"/>
        <dbReference type="ChEBI" id="CHEBI:82748"/>
        <dbReference type="ChEBI" id="CHEBI:456216"/>
    </reaction>
</comment>
<dbReference type="Gene3D" id="3.40.630.30">
    <property type="match status" value="1"/>
</dbReference>
<dbReference type="InterPro" id="IPR032672">
    <property type="entry name" value="TmcA/NAT10/Kre33"/>
</dbReference>
<dbReference type="Pfam" id="PF05127">
    <property type="entry name" value="NAT10_TcmA_helicase"/>
    <property type="match status" value="1"/>
</dbReference>
<evidence type="ECO:0000256" key="10">
    <source>
        <dbReference type="ARBA" id="ARBA00049889"/>
    </source>
</evidence>
<keyword evidence="7 12" id="KW-0694">RNA-binding</keyword>
<evidence type="ECO:0000256" key="13">
    <source>
        <dbReference type="SAM" id="MobiDB-lite"/>
    </source>
</evidence>
<feature type="domain" description="N-acetyltransferase" evidence="16">
    <location>
        <begin position="427"/>
        <end position="537"/>
    </location>
</feature>
<dbReference type="AlphaFoldDB" id="A0ABD6B070"/>
<keyword evidence="8 12" id="KW-0012">Acyltransferase</keyword>
<dbReference type="Gene3D" id="3.40.50.300">
    <property type="entry name" value="P-loop containing nucleotide triphosphate hydrolases"/>
    <property type="match status" value="1"/>
</dbReference>
<keyword evidence="3 12" id="KW-0808">Transferase</keyword>
<reference evidence="17 18" key="1">
    <citation type="journal article" date="2019" name="Int. J. Syst. Evol. Microbiol.">
        <title>The Global Catalogue of Microorganisms (GCM) 10K type strain sequencing project: providing services to taxonomists for standard genome sequencing and annotation.</title>
        <authorList>
            <consortium name="The Broad Institute Genomics Platform"/>
            <consortium name="The Broad Institute Genome Sequencing Center for Infectious Disease"/>
            <person name="Wu L."/>
            <person name="Ma J."/>
        </authorList>
    </citation>
    <scope>NUCLEOTIDE SEQUENCE [LARGE SCALE GENOMIC DNA]</scope>
    <source>
        <strain evidence="17 18">CGMCC 1.12563</strain>
    </source>
</reference>
<evidence type="ECO:0000256" key="12">
    <source>
        <dbReference type="HAMAP-Rule" id="MF_01886"/>
    </source>
</evidence>
<comment type="caution">
    <text evidence="17">The sequence shown here is derived from an EMBL/GenBank/DDBJ whole genome shotgun (WGS) entry which is preliminary data.</text>
</comment>
<dbReference type="PANTHER" id="PTHR10925:SF5">
    <property type="entry name" value="RNA CYTIDINE ACETYLTRANSFERASE"/>
    <property type="match status" value="1"/>
</dbReference>
<feature type="compositionally biased region" description="Pro residues" evidence="13">
    <location>
        <begin position="172"/>
        <end position="182"/>
    </location>
</feature>
<dbReference type="RefSeq" id="WP_250875505.1">
    <property type="nucleotide sequence ID" value="NZ_JALXFV010000008.1"/>
</dbReference>
<feature type="binding site" evidence="12">
    <location>
        <begin position="516"/>
        <end position="518"/>
    </location>
    <ligand>
        <name>acetyl-CoA</name>
        <dbReference type="ChEBI" id="CHEBI:57288"/>
    </ligand>
</feature>
<evidence type="ECO:0000256" key="6">
    <source>
        <dbReference type="ARBA" id="ARBA00022840"/>
    </source>
</evidence>
<dbReference type="GO" id="GO:0051391">
    <property type="term" value="P:tRNA acetylation"/>
    <property type="evidence" value="ECO:0007669"/>
    <property type="project" value="UniProtKB-UniRule"/>
</dbReference>
<dbReference type="GO" id="GO:0005737">
    <property type="term" value="C:cytoplasm"/>
    <property type="evidence" value="ECO:0007669"/>
    <property type="project" value="UniProtKB-SubCell"/>
</dbReference>